<dbReference type="HOGENOM" id="CLU_1113706_0_0_1"/>
<dbReference type="EnsemblMetazoa" id="MESCA001329-RA">
    <property type="protein sequence ID" value="MESCA001329-PA"/>
    <property type="gene ID" value="MESCA001329"/>
</dbReference>
<proteinExistence type="predicted"/>
<accession>T1GDE4</accession>
<dbReference type="STRING" id="36166.T1GDE4"/>
<sequence length="250" mass="27015">MNNSSSGSGSSRYNRYDLPPQSRSRASSFSRHGAISPSNNSCGSSSGVSPGVGSSTPTTGGTSTGTMSSGVSLLNSATPRGSRTRNPRHPADYEYPERRIRSYDEYSQGSGGASHDEDSYSTYSGSYQRAETPQSRLNSGCNATTPDAIDMLNNGRRRCDKSPSKSKGDIKVLQKERFHLLEQQDECPSSGDELVSPKKRKFDHSAIHHNNHHHTLLNMHSECNSNNSLHTSFGDSNCDVIGNSNHCGPL</sequence>
<feature type="compositionally biased region" description="Polar residues" evidence="1">
    <location>
        <begin position="21"/>
        <end position="30"/>
    </location>
</feature>
<feature type="compositionally biased region" description="Low complexity" evidence="1">
    <location>
        <begin position="1"/>
        <end position="13"/>
    </location>
</feature>
<dbReference type="AlphaFoldDB" id="T1GDE4"/>
<evidence type="ECO:0000313" key="2">
    <source>
        <dbReference type="EnsemblMetazoa" id="MESCA001329-PA"/>
    </source>
</evidence>
<keyword evidence="3" id="KW-1185">Reference proteome</keyword>
<feature type="compositionally biased region" description="Low complexity" evidence="1">
    <location>
        <begin position="36"/>
        <end position="72"/>
    </location>
</feature>
<name>T1GDE4_MEGSC</name>
<reference evidence="2" key="2">
    <citation type="submission" date="2015-06" db="UniProtKB">
        <authorList>
            <consortium name="EnsemblMetazoa"/>
        </authorList>
    </citation>
    <scope>IDENTIFICATION</scope>
</reference>
<feature type="compositionally biased region" description="Basic and acidic residues" evidence="1">
    <location>
        <begin position="89"/>
        <end position="104"/>
    </location>
</feature>
<reference evidence="3" key="1">
    <citation type="submission" date="2013-02" db="EMBL/GenBank/DDBJ databases">
        <authorList>
            <person name="Hughes D."/>
        </authorList>
    </citation>
    <scope>NUCLEOTIDE SEQUENCE</scope>
    <source>
        <strain>Durham</strain>
        <strain evidence="3">NC isolate 2 -- Noor lab</strain>
    </source>
</reference>
<evidence type="ECO:0000256" key="1">
    <source>
        <dbReference type="SAM" id="MobiDB-lite"/>
    </source>
</evidence>
<dbReference type="EMBL" id="CAQQ02120461">
    <property type="status" value="NOT_ANNOTATED_CDS"/>
    <property type="molecule type" value="Genomic_DNA"/>
</dbReference>
<dbReference type="Proteomes" id="UP000015102">
    <property type="component" value="Unassembled WGS sequence"/>
</dbReference>
<feature type="compositionally biased region" description="Polar residues" evidence="1">
    <location>
        <begin position="120"/>
        <end position="143"/>
    </location>
</feature>
<protein>
    <submittedName>
        <fullName evidence="2">Uncharacterized protein</fullName>
    </submittedName>
</protein>
<organism evidence="2 3">
    <name type="scientific">Megaselia scalaris</name>
    <name type="common">Humpbacked fly</name>
    <name type="synonym">Phora scalaris</name>
    <dbReference type="NCBI Taxonomy" id="36166"/>
    <lineage>
        <taxon>Eukaryota</taxon>
        <taxon>Metazoa</taxon>
        <taxon>Ecdysozoa</taxon>
        <taxon>Arthropoda</taxon>
        <taxon>Hexapoda</taxon>
        <taxon>Insecta</taxon>
        <taxon>Pterygota</taxon>
        <taxon>Neoptera</taxon>
        <taxon>Endopterygota</taxon>
        <taxon>Diptera</taxon>
        <taxon>Brachycera</taxon>
        <taxon>Muscomorpha</taxon>
        <taxon>Platypezoidea</taxon>
        <taxon>Phoridae</taxon>
        <taxon>Megaseliini</taxon>
        <taxon>Megaselia</taxon>
    </lineage>
</organism>
<feature type="region of interest" description="Disordered" evidence="1">
    <location>
        <begin position="1"/>
        <end position="143"/>
    </location>
</feature>
<evidence type="ECO:0000313" key="3">
    <source>
        <dbReference type="Proteomes" id="UP000015102"/>
    </source>
</evidence>